<dbReference type="AlphaFoldDB" id="A0A0C3MBV9"/>
<comment type="subcellular location">
    <subcellularLocation>
        <location evidence="9">Cell membrane</location>
        <topology evidence="9">Multi-pass membrane protein</topology>
    </subcellularLocation>
</comment>
<dbReference type="GO" id="GO:0005886">
    <property type="term" value="C:plasma membrane"/>
    <property type="evidence" value="ECO:0007669"/>
    <property type="project" value="UniProtKB-SubCell"/>
</dbReference>
<keyword evidence="7 9" id="KW-0406">Ion transport</keyword>
<dbReference type="EMBL" id="JPIT01000009">
    <property type="protein sequence ID" value="KIO46510.1"/>
    <property type="molecule type" value="Genomic_DNA"/>
</dbReference>
<proteinExistence type="inferred from homology"/>
<dbReference type="Pfam" id="PF03814">
    <property type="entry name" value="KdpA"/>
    <property type="match status" value="1"/>
</dbReference>
<dbReference type="NCBIfam" id="TIGR00680">
    <property type="entry name" value="kdpA"/>
    <property type="match status" value="1"/>
</dbReference>
<feature type="transmembrane region" description="Helical" evidence="9">
    <location>
        <begin position="486"/>
        <end position="514"/>
    </location>
</feature>
<feature type="transmembrane region" description="Helical" evidence="9">
    <location>
        <begin position="534"/>
        <end position="560"/>
    </location>
</feature>
<feature type="transmembrane region" description="Helical" evidence="9">
    <location>
        <begin position="374"/>
        <end position="398"/>
    </location>
</feature>
<evidence type="ECO:0000313" key="13">
    <source>
        <dbReference type="Proteomes" id="UP000031980"/>
    </source>
</evidence>
<keyword evidence="8 9" id="KW-0472">Membrane</keyword>
<evidence type="ECO:0000256" key="8">
    <source>
        <dbReference type="ARBA" id="ARBA00023136"/>
    </source>
</evidence>
<comment type="similarity">
    <text evidence="9">Belongs to the KdpA family.</text>
</comment>
<evidence type="ECO:0000256" key="2">
    <source>
        <dbReference type="ARBA" id="ARBA00022475"/>
    </source>
</evidence>
<feature type="transmembrane region" description="Helical" evidence="9">
    <location>
        <begin position="283"/>
        <end position="303"/>
    </location>
</feature>
<keyword evidence="1 9" id="KW-0813">Transport</keyword>
<organism evidence="10 13">
    <name type="scientific">Sanguibacteroides justesenii</name>
    <dbReference type="NCBI Taxonomy" id="1547597"/>
    <lineage>
        <taxon>Bacteria</taxon>
        <taxon>Pseudomonadati</taxon>
        <taxon>Bacteroidota</taxon>
        <taxon>Bacteroidia</taxon>
        <taxon>Bacteroidales</taxon>
        <taxon>Porphyromonadaceae</taxon>
        <taxon>Sanguibacteroides</taxon>
    </lineage>
</organism>
<dbReference type="PIRSF" id="PIRSF001294">
    <property type="entry name" value="K_ATPaseA"/>
    <property type="match status" value="1"/>
</dbReference>
<dbReference type="PANTHER" id="PTHR30607:SF2">
    <property type="entry name" value="POTASSIUM-TRANSPORTING ATPASE POTASSIUM-BINDING SUBUNIT"/>
    <property type="match status" value="1"/>
</dbReference>
<dbReference type="GO" id="GO:0008556">
    <property type="term" value="F:P-type potassium transmembrane transporter activity"/>
    <property type="evidence" value="ECO:0007669"/>
    <property type="project" value="InterPro"/>
</dbReference>
<evidence type="ECO:0000313" key="11">
    <source>
        <dbReference type="EMBL" id="KIO46510.1"/>
    </source>
</evidence>
<dbReference type="Proteomes" id="UP000031937">
    <property type="component" value="Unassembled WGS sequence"/>
</dbReference>
<comment type="function">
    <text evidence="9">Part of the high-affinity ATP-driven potassium transport (or Kdp) system, which catalyzes the hydrolysis of ATP coupled with the electrogenic transport of potassium into the cytoplasm. This subunit binds the extracellular potassium ions and delivers the ions to the membrane domain of KdpB through an intramembrane tunnel.</text>
</comment>
<evidence type="ECO:0000256" key="3">
    <source>
        <dbReference type="ARBA" id="ARBA00022538"/>
    </source>
</evidence>
<keyword evidence="4 9" id="KW-0812">Transmembrane</keyword>
<feature type="transmembrane region" description="Helical" evidence="9">
    <location>
        <begin position="6"/>
        <end position="27"/>
    </location>
</feature>
<keyword evidence="3 9" id="KW-0633">Potassium transport</keyword>
<dbReference type="EMBL" id="JPIU01000040">
    <property type="protein sequence ID" value="KIO43898.1"/>
    <property type="molecule type" value="Genomic_DNA"/>
</dbReference>
<feature type="transmembrane region" description="Helical" evidence="9">
    <location>
        <begin position="166"/>
        <end position="193"/>
    </location>
</feature>
<dbReference type="GO" id="GO:0030955">
    <property type="term" value="F:potassium ion binding"/>
    <property type="evidence" value="ECO:0007669"/>
    <property type="project" value="UniProtKB-UniRule"/>
</dbReference>
<sequence length="565" mass="62156">MNTEILGSILQVVMMVVLSYPLGRYIARIYKGERTWSDFMAPVEKWMYRMSGINPAEEMNWKKFLVALLTVNVFWFFWGMVLLVSQGYLPLNPDGNAGQSPDLAFNTCISFMVNCNLQHYSGESGLTYFTQLFVIMLFQFITAATGMAALAGIFKAMATKTTRNFGNFWVLLIKSCTRILLPLSLVVGCILIIEGTPMGFEGKERITTLEGVEQAVSQGPTAAIVPIKQLGTNGGGYFGPNSSHPLENPTFLSNMIECWSILIIPMSMVFALGFYLRRKKLAYTIYGVMLFAFLVGVVGAHYFELKGSPQIDAMGIAQERGSMEGKEIRLGTAATALWSQVTTVTSNGSVNGMHDSLTPLTGMLSMLNMQINCWFGGVGVGLMNYYVFIIIAVFISGLMVGRTPEFLGKKIEAREMKIAVIVALAHPFFILVFTAISSFLATRNPELAEAWLNNPSFHGLSEMLYEYTSSAANNGSGFEGLRDNTYFWNFTCGIVLIMGRYLPIVGQVAIAGLLAKKKFIPESAGTLKTDTGTFAVMTFTVIFIIAALSFFPVLTLGPIAEYLSF</sequence>
<evidence type="ECO:0000313" key="12">
    <source>
        <dbReference type="Proteomes" id="UP000031937"/>
    </source>
</evidence>
<name>A0A0C3MBV9_9PORP</name>
<dbReference type="Proteomes" id="UP000031980">
    <property type="component" value="Unassembled WGS sequence"/>
</dbReference>
<evidence type="ECO:0000256" key="7">
    <source>
        <dbReference type="ARBA" id="ARBA00023065"/>
    </source>
</evidence>
<keyword evidence="6 9" id="KW-1133">Transmembrane helix</keyword>
<comment type="caution">
    <text evidence="10">The sequence shown here is derived from an EMBL/GenBank/DDBJ whole genome shotgun (WGS) entry which is preliminary data.</text>
</comment>
<feature type="transmembrane region" description="Helical" evidence="9">
    <location>
        <begin position="251"/>
        <end position="276"/>
    </location>
</feature>
<comment type="subunit">
    <text evidence="9">The system is composed of three essential subunits: KdpA, KdpB and KdpC.</text>
</comment>
<keyword evidence="5 9" id="KW-0630">Potassium</keyword>
<accession>A0A0C3MBV9</accession>
<feature type="transmembrane region" description="Helical" evidence="9">
    <location>
        <begin position="128"/>
        <end position="154"/>
    </location>
</feature>
<keyword evidence="13" id="KW-1185">Reference proteome</keyword>
<evidence type="ECO:0000313" key="10">
    <source>
        <dbReference type="EMBL" id="KIO43898.1"/>
    </source>
</evidence>
<reference evidence="11 12" key="2">
    <citation type="submission" date="2014-07" db="EMBL/GenBank/DDBJ databases">
        <title>Porphyromonadaceae bacterium OUH 334697 = ATCC BAA-2682 = DSM 28341 draft genome.</title>
        <authorList>
            <person name="Sydenham T.V."/>
            <person name="Hasman H."/>
            <person name="Justesen U.S."/>
        </authorList>
    </citation>
    <scope>NUCLEOTIDE SEQUENCE [LARGE SCALE GENOMIC DNA]</scope>
    <source>
        <strain evidence="11 12">OUH 334697</strain>
    </source>
</reference>
<evidence type="ECO:0000256" key="9">
    <source>
        <dbReference type="HAMAP-Rule" id="MF_00275"/>
    </source>
</evidence>
<protein>
    <recommendedName>
        <fullName evidence="9">Potassium-transporting ATPase potassium-binding subunit</fullName>
    </recommendedName>
    <alternativeName>
        <fullName evidence="9">ATP phosphohydrolase [potassium-transporting] A chain</fullName>
    </alternativeName>
    <alternativeName>
        <fullName evidence="9">Potassium-binding and translocating subunit A</fullName>
    </alternativeName>
    <alternativeName>
        <fullName evidence="9">Potassium-translocating ATPase A chain</fullName>
    </alternativeName>
</protein>
<feature type="transmembrane region" description="Helical" evidence="9">
    <location>
        <begin position="418"/>
        <end position="441"/>
    </location>
</feature>
<gene>
    <name evidence="9" type="primary">kdpA</name>
    <name evidence="10" type="ORF">BA92_10890</name>
    <name evidence="11" type="ORF">IE90_03950</name>
</gene>
<evidence type="ECO:0000256" key="5">
    <source>
        <dbReference type="ARBA" id="ARBA00022958"/>
    </source>
</evidence>
<reference evidence="10 13" key="1">
    <citation type="submission" date="2014-07" db="EMBL/GenBank/DDBJ databases">
        <title>Porphyromonadaceae bacterium OUH 308042 = ATCC BAA-2681 = DSM 28342 draft genome.</title>
        <authorList>
            <person name="Sydenham T.V."/>
            <person name="Hasman H."/>
            <person name="Justensen U.S."/>
        </authorList>
    </citation>
    <scope>NUCLEOTIDE SEQUENCE [LARGE SCALE GENOMIC DNA]</scope>
    <source>
        <strain evidence="10 13">OUH 308042</strain>
    </source>
</reference>
<evidence type="ECO:0000256" key="4">
    <source>
        <dbReference type="ARBA" id="ARBA00022692"/>
    </source>
</evidence>
<evidence type="ECO:0000256" key="6">
    <source>
        <dbReference type="ARBA" id="ARBA00022989"/>
    </source>
</evidence>
<dbReference type="PANTHER" id="PTHR30607">
    <property type="entry name" value="POTASSIUM-TRANSPORTING ATPASE A CHAIN"/>
    <property type="match status" value="1"/>
</dbReference>
<keyword evidence="2 9" id="KW-1003">Cell membrane</keyword>
<dbReference type="HAMAP" id="MF_00275">
    <property type="entry name" value="KdpA"/>
    <property type="match status" value="1"/>
</dbReference>
<dbReference type="RefSeq" id="WP_041502592.1">
    <property type="nucleotide sequence ID" value="NZ_JPIT01000009.1"/>
</dbReference>
<dbReference type="InterPro" id="IPR004623">
    <property type="entry name" value="KdpA"/>
</dbReference>
<evidence type="ECO:0000256" key="1">
    <source>
        <dbReference type="ARBA" id="ARBA00022448"/>
    </source>
</evidence>
<feature type="transmembrane region" description="Helical" evidence="9">
    <location>
        <begin position="64"/>
        <end position="84"/>
    </location>
</feature>